<dbReference type="PATRIC" id="fig|1423774.3.peg.1271"/>
<accession>A0A0R1WGX5</accession>
<proteinExistence type="predicted"/>
<dbReference type="RefSeq" id="WP_057892637.1">
    <property type="nucleotide sequence ID" value="NZ_AZFV01000022.1"/>
</dbReference>
<evidence type="ECO:0000313" key="1">
    <source>
        <dbReference type="EMBL" id="KRM15508.1"/>
    </source>
</evidence>
<dbReference type="EMBL" id="AZFV01000022">
    <property type="protein sequence ID" value="KRM15508.1"/>
    <property type="molecule type" value="Genomic_DNA"/>
</dbReference>
<comment type="caution">
    <text evidence="1">The sequence shown here is derived from an EMBL/GenBank/DDBJ whole genome shotgun (WGS) entry which is preliminary data.</text>
</comment>
<gene>
    <name evidence="1" type="ORF">FD31_GL001224</name>
</gene>
<dbReference type="STRING" id="1423774.FD31_GL001224"/>
<evidence type="ECO:0000313" key="2">
    <source>
        <dbReference type="Proteomes" id="UP000051302"/>
    </source>
</evidence>
<protein>
    <submittedName>
        <fullName evidence="1">Uncharacterized protein</fullName>
    </submittedName>
</protein>
<reference evidence="1 2" key="1">
    <citation type="journal article" date="2015" name="Genome Announc.">
        <title>Expanding the biotechnology potential of lactobacilli through comparative genomics of 213 strains and associated genera.</title>
        <authorList>
            <person name="Sun Z."/>
            <person name="Harris H.M."/>
            <person name="McCann A."/>
            <person name="Guo C."/>
            <person name="Argimon S."/>
            <person name="Zhang W."/>
            <person name="Yang X."/>
            <person name="Jeffery I.B."/>
            <person name="Cooney J.C."/>
            <person name="Kagawa T.F."/>
            <person name="Liu W."/>
            <person name="Song Y."/>
            <person name="Salvetti E."/>
            <person name="Wrobel A."/>
            <person name="Rasinkangas P."/>
            <person name="Parkhill J."/>
            <person name="Rea M.C."/>
            <person name="O'Sullivan O."/>
            <person name="Ritari J."/>
            <person name="Douillard F.P."/>
            <person name="Paul Ross R."/>
            <person name="Yang R."/>
            <person name="Briner A.E."/>
            <person name="Felis G.E."/>
            <person name="de Vos W.M."/>
            <person name="Barrangou R."/>
            <person name="Klaenhammer T.R."/>
            <person name="Caufield P.W."/>
            <person name="Cui Y."/>
            <person name="Zhang H."/>
            <person name="O'Toole P.W."/>
        </authorList>
    </citation>
    <scope>NUCLEOTIDE SEQUENCE [LARGE SCALE GENOMIC DNA]</scope>
    <source>
        <strain evidence="1 2">DSM 16982</strain>
    </source>
</reference>
<name>A0A0R1WGX5_9LACO</name>
<dbReference type="Proteomes" id="UP000051302">
    <property type="component" value="Unassembled WGS sequence"/>
</dbReference>
<organism evidence="1 2">
    <name type="scientific">Companilactobacillus nantensis DSM 16982</name>
    <dbReference type="NCBI Taxonomy" id="1423774"/>
    <lineage>
        <taxon>Bacteria</taxon>
        <taxon>Bacillati</taxon>
        <taxon>Bacillota</taxon>
        <taxon>Bacilli</taxon>
        <taxon>Lactobacillales</taxon>
        <taxon>Lactobacillaceae</taxon>
        <taxon>Companilactobacillus</taxon>
    </lineage>
</organism>
<dbReference type="AlphaFoldDB" id="A0A0R1WGX5"/>
<sequence>MVEYIAVIIEGGAEKAIIRVLLDKDLLKFQRSNMLEEDVIQDRSGKSFAHEHLSYGFEDNQISILRIHDSRREKFILPRAYTRMISKITDIYTTPEIEILFIINNADFDKFKNRKPNKNVKKMSAHEWCRYYYKMDNVKSPKFVYDFWINQSERLVEVIKIYSSKSKDPFENTLASILSND</sequence>
<keyword evidence="2" id="KW-1185">Reference proteome</keyword>